<evidence type="ECO:0000313" key="2">
    <source>
        <dbReference type="EMBL" id="KIN12099.1"/>
    </source>
</evidence>
<proteinExistence type="predicted"/>
<dbReference type="RefSeq" id="WP_041154413.1">
    <property type="nucleotide sequence ID" value="NZ_CBCRVP010000008.1"/>
</dbReference>
<protein>
    <submittedName>
        <fullName evidence="2">Secretion protein</fullName>
    </submittedName>
</protein>
<dbReference type="Proteomes" id="UP000031977">
    <property type="component" value="Unassembled WGS sequence"/>
</dbReference>
<dbReference type="Pfam" id="PF09016">
    <property type="entry name" value="Pas_Saposin"/>
    <property type="match status" value="1"/>
</dbReference>
<evidence type="ECO:0000313" key="3">
    <source>
        <dbReference type="Proteomes" id="UP000031977"/>
    </source>
</evidence>
<comment type="caution">
    <text evidence="2">The sequence shown here is derived from an EMBL/GenBank/DDBJ whole genome shotgun (WGS) entry which is preliminary data.</text>
</comment>
<accession>A0A0C3DKZ9</accession>
<dbReference type="OrthoDB" id="5889462at2"/>
<organism evidence="2 3">
    <name type="scientific">Vibrio mytili</name>
    <dbReference type="NCBI Taxonomy" id="50718"/>
    <lineage>
        <taxon>Bacteria</taxon>
        <taxon>Pseudomonadati</taxon>
        <taxon>Pseudomonadota</taxon>
        <taxon>Gammaproteobacteria</taxon>
        <taxon>Vibrionales</taxon>
        <taxon>Vibrionaceae</taxon>
        <taxon>Vibrio</taxon>
    </lineage>
</organism>
<dbReference type="AlphaFoldDB" id="A0A0C3DKZ9"/>
<evidence type="ECO:0000259" key="1">
    <source>
        <dbReference type="Pfam" id="PF09016"/>
    </source>
</evidence>
<sequence>MKSLIHDTIVRLRNQEPEQHAETRQNLYDQLDLPFEKQLALYNSALGPASSGKLENSAIIESVVDRTIRLLETPER</sequence>
<name>A0A0C3DKZ9_9VIBR</name>
<feature type="domain" description="Pas factor saposin" evidence="1">
    <location>
        <begin position="3"/>
        <end position="56"/>
    </location>
</feature>
<dbReference type="Gene3D" id="1.20.1280.100">
    <property type="entry name" value="Pas factor, saposin domain"/>
    <property type="match status" value="1"/>
</dbReference>
<keyword evidence="3" id="KW-1185">Reference proteome</keyword>
<dbReference type="EMBL" id="JXOK01000008">
    <property type="protein sequence ID" value="KIN12099.1"/>
    <property type="molecule type" value="Genomic_DNA"/>
</dbReference>
<gene>
    <name evidence="2" type="ORF">SU60_03945</name>
</gene>
<reference evidence="2 3" key="1">
    <citation type="submission" date="2015-01" db="EMBL/GenBank/DDBJ databases">
        <title>Draft genome of Vibrio mytili type strain CAIM 528.</title>
        <authorList>
            <person name="Gonzalez-Castillo A."/>
            <person name="Gomez-Gil B."/>
            <person name="Enciso-Ibarra J."/>
        </authorList>
    </citation>
    <scope>NUCLEOTIDE SEQUENCE [LARGE SCALE GENOMIC DNA]</scope>
    <source>
        <strain evidence="2 3">CAIM 528</strain>
    </source>
</reference>
<dbReference type="InterPro" id="IPR015106">
    <property type="entry name" value="Pas_Saposin"/>
</dbReference>